<dbReference type="Proteomes" id="UP000821846">
    <property type="component" value="Unassembled WGS sequence"/>
</dbReference>
<proteinExistence type="predicted"/>
<name>A0ABX2GVW5_9FIRM</name>
<protein>
    <recommendedName>
        <fullName evidence="3">YlbF family regulator</fullName>
    </recommendedName>
</protein>
<keyword evidence="2" id="KW-1185">Reference proteome</keyword>
<dbReference type="EMBL" id="JAAWUZ010000012">
    <property type="protein sequence ID" value="NSG29682.1"/>
    <property type="molecule type" value="Genomic_DNA"/>
</dbReference>
<evidence type="ECO:0000313" key="2">
    <source>
        <dbReference type="Proteomes" id="UP000821846"/>
    </source>
</evidence>
<gene>
    <name evidence="1" type="ORF">HFM93_05160</name>
</gene>
<comment type="caution">
    <text evidence="1">The sequence shown here is derived from an EMBL/GenBank/DDBJ whole genome shotgun (WGS) entry which is preliminary data.</text>
</comment>
<organism evidence="1 2">
    <name type="scientific">Faecalicatena fissicatena</name>
    <dbReference type="NCBI Taxonomy" id="290055"/>
    <lineage>
        <taxon>Bacteria</taxon>
        <taxon>Bacillati</taxon>
        <taxon>Bacillota</taxon>
        <taxon>Clostridia</taxon>
        <taxon>Lachnospirales</taxon>
        <taxon>Lachnospiraceae</taxon>
        <taxon>Faecalicatena</taxon>
    </lineage>
</organism>
<sequence length="112" mass="13030">MMKGKTIVDTEKLQELLKLVRAFEDPLGEAERATERGKYMAYQLNMEFEEESSDRSKLYFWDENKLRSDIAAEYAYKALVSVAEMSKQYNTIIELLNNIAISEHGNTHEQTE</sequence>
<dbReference type="RefSeq" id="WP_173865707.1">
    <property type="nucleotide sequence ID" value="NZ_JAAWUU010000005.1"/>
</dbReference>
<accession>A0ABX2GVW5</accession>
<evidence type="ECO:0008006" key="3">
    <source>
        <dbReference type="Google" id="ProtNLM"/>
    </source>
</evidence>
<evidence type="ECO:0000313" key="1">
    <source>
        <dbReference type="EMBL" id="NSG29682.1"/>
    </source>
</evidence>
<reference evidence="1 2" key="1">
    <citation type="journal article" date="2020" name="Cell Host Microbe">
        <title>Functional and Genomic Variation between Human-Derived Isolates of Lachnospiraceae Reveals Inter- and Intra-Species Diversity.</title>
        <authorList>
            <person name="Sorbara M.T."/>
            <person name="Littmann E.R."/>
            <person name="Fontana E."/>
            <person name="Moody T.U."/>
            <person name="Kohout C.E."/>
            <person name="Gjonbalaj M."/>
            <person name="Eaton V."/>
            <person name="Seok R."/>
            <person name="Leiner I.M."/>
            <person name="Pamer E.G."/>
        </authorList>
    </citation>
    <scope>NUCLEOTIDE SEQUENCE [LARGE SCALE GENOMIC DNA]</scope>
    <source>
        <strain evidence="1 2">MSK.14.16</strain>
    </source>
</reference>